<dbReference type="AlphaFoldDB" id="A0A1G8WW30"/>
<feature type="transmembrane region" description="Helical" evidence="1">
    <location>
        <begin position="857"/>
        <end position="877"/>
    </location>
</feature>
<feature type="transmembrane region" description="Helical" evidence="1">
    <location>
        <begin position="12"/>
        <end position="30"/>
    </location>
</feature>
<dbReference type="Gene3D" id="3.30.70.1430">
    <property type="entry name" value="Multidrug efflux transporter AcrB pore domain"/>
    <property type="match status" value="2"/>
</dbReference>
<feature type="transmembrane region" description="Helical" evidence="1">
    <location>
        <begin position="331"/>
        <end position="351"/>
    </location>
</feature>
<proteinExistence type="predicted"/>
<dbReference type="Gene3D" id="3.30.70.1320">
    <property type="entry name" value="Multidrug efflux transporter AcrB pore domain like"/>
    <property type="match status" value="1"/>
</dbReference>
<dbReference type="SUPFAM" id="SSF82714">
    <property type="entry name" value="Multidrug efflux transporter AcrB TolC docking domain, DN and DC subdomains"/>
    <property type="match status" value="2"/>
</dbReference>
<feature type="transmembrane region" description="Helical" evidence="1">
    <location>
        <begin position="883"/>
        <end position="908"/>
    </location>
</feature>
<dbReference type="Pfam" id="PF00873">
    <property type="entry name" value="ACR_tran"/>
    <property type="match status" value="1"/>
</dbReference>
<evidence type="ECO:0000256" key="1">
    <source>
        <dbReference type="SAM" id="Phobius"/>
    </source>
</evidence>
<dbReference type="SUPFAM" id="SSF82866">
    <property type="entry name" value="Multidrug efflux transporter AcrB transmembrane domain"/>
    <property type="match status" value="2"/>
</dbReference>
<dbReference type="EMBL" id="FNEM01000014">
    <property type="protein sequence ID" value="SDJ82568.1"/>
    <property type="molecule type" value="Genomic_DNA"/>
</dbReference>
<dbReference type="GO" id="GO:0042910">
    <property type="term" value="F:xenobiotic transmembrane transporter activity"/>
    <property type="evidence" value="ECO:0007669"/>
    <property type="project" value="TreeGrafter"/>
</dbReference>
<dbReference type="InterPro" id="IPR027463">
    <property type="entry name" value="AcrB_DN_DC_subdom"/>
</dbReference>
<dbReference type="RefSeq" id="WP_090366707.1">
    <property type="nucleotide sequence ID" value="NZ_FNEM01000014.1"/>
</dbReference>
<accession>A0A1G8WW30</accession>
<sequence>MSVLLNWFTGRRLAANLLSVVVVVLGLVALRDLPMAEKPRIDLGHVSVSTFYPGASAEDVEANVTGKLEKELLSVAGIRKFTSRSASGQSSISISLDPEASNPAEVYQDIRDAVNRVSDLPAGVTELPLVRVAKSSNLDFMVVGISADLPYGQLREQARQLELKLRRVPGISEVHLIDLRTPEYWLELQPEQLKRYQLTLTDIADAIGQRNVLMTGGTIQTDDGNLELITSAQMLALSDLSSMVLRSNPEVTLKDVSGAIRQGFERRQSLATINGQTAIGFDLRATEAADVIATSKAVQALLQREQVRLGPDYQLPIGFDIAREIQSRFDIVKYNGLGGLALVLVALSLCLHRKVAPWVAFSIPFCLLGTMTVLSMGGQILDSYTMAALILIIGIIVDDAVVVSERITARRQGGDDVMTAVSGGVKDVFPAITVSILTTMLAFLPLLFLPGNAGKMLYVLPLTISIALLFSFIDALVIIPAHMKSVMTQAPVAEDPWGARFAPVVRWALRYPKRLLALTLLPASGLAWVLYIQLPTLFFPTDGAYLVEISAQLEGNQTLEQSWQRAAAVDRMLAKTGQVVSWYGEVSETEASWTVSLTPASERSIGADAIARQWQQQGAQFAGILSLEFDVDSGGAPSGRPVDLQIVGGNDATRQQVADRVTQWLAQYPGVLAPHQSQADAVAQLKLSVDYPWLSRYGVTLEQLARTVRIAIEGERVSRVFKGNEEVFYRLVLEENDRSPEELNNLYVRGSGSQLVSLDKLVQWQSGQRDEVINHFNGERSIRVSANIDTALTDPIAVEDALMSAMDGVDPAVAIVSSGQARDTREALVGLAIAMAMAVMAIAVLMMVLFDRLGDALVGLLVVPVGVAAALVVLWVHGKPLSFFATVGIIGMTGVVVNNALVLLYHYHGQQFMGDDSRLRRQLLEGACSRVRPMLVTTLTTVAGLLPLAYGLGGYDNLMSPISLVIGWGILLTAPMVLMLVPAGYLLLLRRRARQQPVRSQEGAGAPVI</sequence>
<feature type="transmembrane region" description="Helical" evidence="1">
    <location>
        <begin position="384"/>
        <end position="403"/>
    </location>
</feature>
<keyword evidence="1" id="KW-0812">Transmembrane</keyword>
<reference evidence="3" key="1">
    <citation type="submission" date="2016-10" db="EMBL/GenBank/DDBJ databases">
        <authorList>
            <person name="Varghese N."/>
            <person name="Submissions S."/>
        </authorList>
    </citation>
    <scope>NUCLEOTIDE SEQUENCE [LARGE SCALE GENOMIC DNA]</scope>
    <source>
        <strain evidence="3">DSM 23317</strain>
    </source>
</reference>
<name>A0A1G8WW30_9GAMM</name>
<protein>
    <submittedName>
        <fullName evidence="2">Multidrug efflux pump subunit AcrB</fullName>
    </submittedName>
</protein>
<gene>
    <name evidence="2" type="ORF">SAMN04488540_11420</name>
</gene>
<evidence type="ECO:0000313" key="3">
    <source>
        <dbReference type="Proteomes" id="UP000199527"/>
    </source>
</evidence>
<evidence type="ECO:0000313" key="2">
    <source>
        <dbReference type="EMBL" id="SDJ82568.1"/>
    </source>
</evidence>
<dbReference type="OrthoDB" id="5287122at2"/>
<dbReference type="Gene3D" id="3.30.2090.10">
    <property type="entry name" value="Multidrug efflux transporter AcrB TolC docking domain, DN and DC subdomains"/>
    <property type="match status" value="2"/>
</dbReference>
<feature type="transmembrane region" description="Helical" evidence="1">
    <location>
        <begin position="358"/>
        <end position="378"/>
    </location>
</feature>
<feature type="transmembrane region" description="Helical" evidence="1">
    <location>
        <begin position="929"/>
        <end position="950"/>
    </location>
</feature>
<dbReference type="Gene3D" id="3.30.70.1440">
    <property type="entry name" value="Multidrug efflux transporter AcrB pore domain"/>
    <property type="match status" value="1"/>
</dbReference>
<feature type="transmembrane region" description="Helical" evidence="1">
    <location>
        <begin position="515"/>
        <end position="534"/>
    </location>
</feature>
<keyword evidence="3" id="KW-1185">Reference proteome</keyword>
<keyword evidence="1" id="KW-1133">Transmembrane helix</keyword>
<feature type="transmembrane region" description="Helical" evidence="1">
    <location>
        <begin position="827"/>
        <end position="850"/>
    </location>
</feature>
<dbReference type="PANTHER" id="PTHR32063:SF33">
    <property type="entry name" value="RND SUPERFAMILY EFFLUX PUMP PERMEASE COMPONENT"/>
    <property type="match status" value="1"/>
</dbReference>
<dbReference type="Proteomes" id="UP000199527">
    <property type="component" value="Unassembled WGS sequence"/>
</dbReference>
<feature type="transmembrane region" description="Helical" evidence="1">
    <location>
        <begin position="962"/>
        <end position="989"/>
    </location>
</feature>
<feature type="transmembrane region" description="Helical" evidence="1">
    <location>
        <begin position="456"/>
        <end position="479"/>
    </location>
</feature>
<dbReference type="InterPro" id="IPR001036">
    <property type="entry name" value="Acrflvin-R"/>
</dbReference>
<dbReference type="GO" id="GO:0005886">
    <property type="term" value="C:plasma membrane"/>
    <property type="evidence" value="ECO:0007669"/>
    <property type="project" value="TreeGrafter"/>
</dbReference>
<organism evidence="2 3">
    <name type="scientific">Ferrimonas sediminum</name>
    <dbReference type="NCBI Taxonomy" id="718193"/>
    <lineage>
        <taxon>Bacteria</taxon>
        <taxon>Pseudomonadati</taxon>
        <taxon>Pseudomonadota</taxon>
        <taxon>Gammaproteobacteria</taxon>
        <taxon>Alteromonadales</taxon>
        <taxon>Ferrimonadaceae</taxon>
        <taxon>Ferrimonas</taxon>
    </lineage>
</organism>
<dbReference type="SUPFAM" id="SSF82693">
    <property type="entry name" value="Multidrug efflux transporter AcrB pore domain, PN1, PN2, PC1 and PC2 subdomains"/>
    <property type="match status" value="2"/>
</dbReference>
<feature type="transmembrane region" description="Helical" evidence="1">
    <location>
        <begin position="428"/>
        <end position="450"/>
    </location>
</feature>
<dbReference type="Gene3D" id="1.20.1640.10">
    <property type="entry name" value="Multidrug efflux transporter AcrB transmembrane domain"/>
    <property type="match status" value="2"/>
</dbReference>
<dbReference type="PRINTS" id="PR00702">
    <property type="entry name" value="ACRIFLAVINRP"/>
</dbReference>
<keyword evidence="1" id="KW-0472">Membrane</keyword>
<dbReference type="PANTHER" id="PTHR32063">
    <property type="match status" value="1"/>
</dbReference>